<feature type="transmembrane region" description="Helical" evidence="1">
    <location>
        <begin position="123"/>
        <end position="142"/>
    </location>
</feature>
<keyword evidence="1" id="KW-0812">Transmembrane</keyword>
<organism evidence="2 3">
    <name type="scientific">Archangium minus</name>
    <dbReference type="NCBI Taxonomy" id="83450"/>
    <lineage>
        <taxon>Bacteria</taxon>
        <taxon>Pseudomonadati</taxon>
        <taxon>Myxococcota</taxon>
        <taxon>Myxococcia</taxon>
        <taxon>Myxococcales</taxon>
        <taxon>Cystobacterineae</taxon>
        <taxon>Archangiaceae</taxon>
        <taxon>Archangium</taxon>
    </lineage>
</organism>
<protein>
    <submittedName>
        <fullName evidence="2">Uncharacterized protein</fullName>
    </submittedName>
</protein>
<name>A0ABY9WX47_9BACT</name>
<keyword evidence="3" id="KW-1185">Reference proteome</keyword>
<keyword evidence="1" id="KW-1133">Transmembrane helix</keyword>
<accession>A0ABY9WX47</accession>
<proteinExistence type="predicted"/>
<dbReference type="Proteomes" id="UP001611383">
    <property type="component" value="Chromosome"/>
</dbReference>
<feature type="transmembrane region" description="Helical" evidence="1">
    <location>
        <begin position="96"/>
        <end position="117"/>
    </location>
</feature>
<evidence type="ECO:0000313" key="3">
    <source>
        <dbReference type="Proteomes" id="UP001611383"/>
    </source>
</evidence>
<dbReference type="RefSeq" id="WP_395804389.1">
    <property type="nucleotide sequence ID" value="NZ_CP043494.1"/>
</dbReference>
<evidence type="ECO:0000256" key="1">
    <source>
        <dbReference type="SAM" id="Phobius"/>
    </source>
</evidence>
<keyword evidence="1" id="KW-0472">Membrane</keyword>
<feature type="transmembrane region" description="Helical" evidence="1">
    <location>
        <begin position="64"/>
        <end position="84"/>
    </location>
</feature>
<evidence type="ECO:0000313" key="2">
    <source>
        <dbReference type="EMBL" id="WNG47724.1"/>
    </source>
</evidence>
<sequence length="166" mass="16991">MSHLAKGQDASASIRYFVEEQMVATPALVVVLVGAALLGEGPVLSDIRHGFTDLLTRGRVLEELLVGVLSQGTGVFGGLILLDHRENSFCVPVNRASSIVAGVVATGLLSVLLGMPGAGRRELLGAALVMGAMLVLCLPTVLKARQAAKQAAPVTGSEAGGRAPGR</sequence>
<feature type="transmembrane region" description="Helical" evidence="1">
    <location>
        <begin position="23"/>
        <end position="44"/>
    </location>
</feature>
<dbReference type="EMBL" id="CP043494">
    <property type="protein sequence ID" value="WNG47724.1"/>
    <property type="molecule type" value="Genomic_DNA"/>
</dbReference>
<reference evidence="2 3" key="1">
    <citation type="submission" date="2019-08" db="EMBL/GenBank/DDBJ databases">
        <title>Archangium and Cystobacter genomes.</title>
        <authorList>
            <person name="Chen I.-C.K."/>
            <person name="Wielgoss S."/>
        </authorList>
    </citation>
    <scope>NUCLEOTIDE SEQUENCE [LARGE SCALE GENOMIC DNA]</scope>
    <source>
        <strain evidence="2 3">Cbm 6</strain>
    </source>
</reference>
<gene>
    <name evidence="2" type="ORF">F0U60_29050</name>
</gene>